<proteinExistence type="predicted"/>
<accession>A0A2A2HUJ3</accession>
<organism evidence="2 3">
    <name type="scientific">Methanosarcina spelaei</name>
    <dbReference type="NCBI Taxonomy" id="1036679"/>
    <lineage>
        <taxon>Archaea</taxon>
        <taxon>Methanobacteriati</taxon>
        <taxon>Methanobacteriota</taxon>
        <taxon>Stenosarchaea group</taxon>
        <taxon>Methanomicrobia</taxon>
        <taxon>Methanosarcinales</taxon>
        <taxon>Methanosarcinaceae</taxon>
        <taxon>Methanosarcina</taxon>
    </lineage>
</organism>
<dbReference type="EMBL" id="LMVP01000146">
    <property type="protein sequence ID" value="PAV12978.1"/>
    <property type="molecule type" value="Genomic_DNA"/>
</dbReference>
<keyword evidence="3" id="KW-1185">Reference proteome</keyword>
<feature type="compositionally biased region" description="Polar residues" evidence="1">
    <location>
        <begin position="65"/>
        <end position="74"/>
    </location>
</feature>
<dbReference type="CDD" id="cd14740">
    <property type="entry name" value="PAAR_4"/>
    <property type="match status" value="1"/>
</dbReference>
<dbReference type="Gene3D" id="2.60.200.60">
    <property type="match status" value="1"/>
</dbReference>
<dbReference type="InterPro" id="IPR008727">
    <property type="entry name" value="PAAR_motif"/>
</dbReference>
<dbReference type="Pfam" id="PF05488">
    <property type="entry name" value="PAAR_motif"/>
    <property type="match status" value="1"/>
</dbReference>
<evidence type="ECO:0000313" key="2">
    <source>
        <dbReference type="EMBL" id="PAV12978.1"/>
    </source>
</evidence>
<feature type="region of interest" description="Disordered" evidence="1">
    <location>
        <begin position="59"/>
        <end position="82"/>
    </location>
</feature>
<dbReference type="Proteomes" id="UP000218164">
    <property type="component" value="Unassembled WGS sequence"/>
</dbReference>
<sequence>MAEPAAKEGDEISSDGTNTVWIQILSPSGKPTDSLASFTYKGSIDKSCSSNVFILSKPAARSDSEATSNSTPKSGDQLGGGTVVNTVKNNATIEKGSSTVFINEKQAVRDKDDANTWTFPSPSSTTLQVTNAKVNATGSVYIGD</sequence>
<protein>
    <submittedName>
        <fullName evidence="2">Uncharacterized protein</fullName>
    </submittedName>
</protein>
<dbReference type="AlphaFoldDB" id="A0A2A2HUJ3"/>
<name>A0A2A2HUJ3_9EURY</name>
<dbReference type="RefSeq" id="WP_095644171.1">
    <property type="nucleotide sequence ID" value="NZ_LMVP01000146.1"/>
</dbReference>
<evidence type="ECO:0000256" key="1">
    <source>
        <dbReference type="SAM" id="MobiDB-lite"/>
    </source>
</evidence>
<evidence type="ECO:0000313" key="3">
    <source>
        <dbReference type="Proteomes" id="UP000218164"/>
    </source>
</evidence>
<gene>
    <name evidence="2" type="ORF">ASJ81_04430</name>
</gene>
<reference evidence="2 3" key="1">
    <citation type="journal article" date="2017" name="BMC Genomics">
        <title>Genomic analysis of methanogenic archaea reveals a shift towards energy conservation.</title>
        <authorList>
            <person name="Gilmore S.P."/>
            <person name="Henske J.K."/>
            <person name="Sexton J.A."/>
            <person name="Solomon K.V."/>
            <person name="Seppala S."/>
            <person name="Yoo J.I."/>
            <person name="Huyett L.M."/>
            <person name="Pressman A."/>
            <person name="Cogan J.Z."/>
            <person name="Kivenson V."/>
            <person name="Peng X."/>
            <person name="Tan Y."/>
            <person name="Valentine D.L."/>
            <person name="O'Malley M.A."/>
        </authorList>
    </citation>
    <scope>NUCLEOTIDE SEQUENCE [LARGE SCALE GENOMIC DNA]</scope>
    <source>
        <strain evidence="2 3">MC-15</strain>
    </source>
</reference>
<comment type="caution">
    <text evidence="2">The sequence shown here is derived from an EMBL/GenBank/DDBJ whole genome shotgun (WGS) entry which is preliminary data.</text>
</comment>